<organism evidence="2 3">
    <name type="scientific">Candidatus Dechloromonas phosphorivorans</name>
    <dbReference type="NCBI Taxonomy" id="2899244"/>
    <lineage>
        <taxon>Bacteria</taxon>
        <taxon>Pseudomonadati</taxon>
        <taxon>Pseudomonadota</taxon>
        <taxon>Betaproteobacteria</taxon>
        <taxon>Rhodocyclales</taxon>
        <taxon>Azonexaceae</taxon>
        <taxon>Dechloromonas</taxon>
    </lineage>
</organism>
<reference evidence="2" key="1">
    <citation type="submission" date="2020-10" db="EMBL/GenBank/DDBJ databases">
        <title>Connecting structure to function with the recovery of over 1000 high-quality activated sludge metagenome-assembled genomes encoding full-length rRNA genes using long-read sequencing.</title>
        <authorList>
            <person name="Singleton C.M."/>
            <person name="Petriglieri F."/>
            <person name="Kristensen J.M."/>
            <person name="Kirkegaard R.H."/>
            <person name="Michaelsen T.Y."/>
            <person name="Andersen M.H."/>
            <person name="Karst S.M."/>
            <person name="Dueholm M.S."/>
            <person name="Nielsen P.H."/>
            <person name="Albertsen M."/>
        </authorList>
    </citation>
    <scope>NUCLEOTIDE SEQUENCE</scope>
    <source>
        <strain evidence="2">OdNE_18-Q3-R46-58_BAT3C.305</strain>
    </source>
</reference>
<proteinExistence type="predicted"/>
<name>A0A9D7QLG9_9RHOO</name>
<accession>A0A9D7QLG9</accession>
<feature type="chain" id="PRO_5039260941" evidence="1">
    <location>
        <begin position="20"/>
        <end position="124"/>
    </location>
</feature>
<keyword evidence="1" id="KW-0732">Signal</keyword>
<evidence type="ECO:0000313" key="3">
    <source>
        <dbReference type="Proteomes" id="UP000808146"/>
    </source>
</evidence>
<sequence>MKIAYTAALIAGFAASVLADEVPRAPVSDPRPVMLAALRSVDGEAHAILSGEIAEALTQRFAATSPIYIDVTTEKRYAQAGCARLNVRFWQDGVLLPGASTPRRQTMDFGINYCLDGRPPQSLK</sequence>
<dbReference type="Proteomes" id="UP000808146">
    <property type="component" value="Unassembled WGS sequence"/>
</dbReference>
<evidence type="ECO:0000313" key="2">
    <source>
        <dbReference type="EMBL" id="MBK8890703.1"/>
    </source>
</evidence>
<gene>
    <name evidence="2" type="ORF">IPN75_10000</name>
</gene>
<feature type="signal peptide" evidence="1">
    <location>
        <begin position="1"/>
        <end position="19"/>
    </location>
</feature>
<dbReference type="AlphaFoldDB" id="A0A9D7QLG9"/>
<protein>
    <submittedName>
        <fullName evidence="2">Uncharacterized protein</fullName>
    </submittedName>
</protein>
<comment type="caution">
    <text evidence="2">The sequence shown here is derived from an EMBL/GenBank/DDBJ whole genome shotgun (WGS) entry which is preliminary data.</text>
</comment>
<dbReference type="EMBL" id="JADKBR010000011">
    <property type="protein sequence ID" value="MBK8890703.1"/>
    <property type="molecule type" value="Genomic_DNA"/>
</dbReference>
<evidence type="ECO:0000256" key="1">
    <source>
        <dbReference type="SAM" id="SignalP"/>
    </source>
</evidence>